<dbReference type="Pfam" id="PF02798">
    <property type="entry name" value="GST_N"/>
    <property type="match status" value="1"/>
</dbReference>
<dbReference type="InterPro" id="IPR045073">
    <property type="entry name" value="Omega/Tau-like"/>
</dbReference>
<dbReference type="EMBL" id="SSTE01014747">
    <property type="protein sequence ID" value="KAA0045111.1"/>
    <property type="molecule type" value="Genomic_DNA"/>
</dbReference>
<dbReference type="Gene3D" id="1.20.1050.10">
    <property type="match status" value="1"/>
</dbReference>
<evidence type="ECO:0000256" key="3">
    <source>
        <dbReference type="ARBA" id="ARBA00047960"/>
    </source>
</evidence>
<dbReference type="PROSITE" id="PS50405">
    <property type="entry name" value="GST_CTER"/>
    <property type="match status" value="1"/>
</dbReference>
<evidence type="ECO:0000313" key="9">
    <source>
        <dbReference type="Proteomes" id="UP000321393"/>
    </source>
</evidence>
<dbReference type="SUPFAM" id="SSF52833">
    <property type="entry name" value="Thioredoxin-like"/>
    <property type="match status" value="1"/>
</dbReference>
<dbReference type="InterPro" id="IPR004046">
    <property type="entry name" value="GST_C"/>
</dbReference>
<dbReference type="Proteomes" id="UP000321393">
    <property type="component" value="Unassembled WGS sequence"/>
</dbReference>
<dbReference type="FunFam" id="3.40.30.10:FF:000014">
    <property type="entry name" value="Tau class glutathione S-transferase"/>
    <property type="match status" value="1"/>
</dbReference>
<dbReference type="InterPro" id="IPR010987">
    <property type="entry name" value="Glutathione-S-Trfase_C-like"/>
</dbReference>
<dbReference type="InterPro" id="IPR036282">
    <property type="entry name" value="Glutathione-S-Trfase_C_sf"/>
</dbReference>
<dbReference type="EC" id="2.5.1.18" evidence="1"/>
<protein>
    <recommendedName>
        <fullName evidence="1">glutathione transferase</fullName>
        <ecNumber evidence="1">2.5.1.18</ecNumber>
    </recommendedName>
</protein>
<comment type="catalytic activity">
    <reaction evidence="3">
        <text>RX + glutathione = an S-substituted glutathione + a halide anion + H(+)</text>
        <dbReference type="Rhea" id="RHEA:16437"/>
        <dbReference type="ChEBI" id="CHEBI:15378"/>
        <dbReference type="ChEBI" id="CHEBI:16042"/>
        <dbReference type="ChEBI" id="CHEBI:17792"/>
        <dbReference type="ChEBI" id="CHEBI:57925"/>
        <dbReference type="ChEBI" id="CHEBI:90779"/>
        <dbReference type="EC" id="2.5.1.18"/>
    </reaction>
</comment>
<feature type="domain" description="GST N-terminal" evidence="5">
    <location>
        <begin position="5"/>
        <end position="84"/>
    </location>
</feature>
<gene>
    <name evidence="8" type="ORF">E5676_scaffold500G001440</name>
    <name evidence="7" type="ORF">E6C27_scaffold30G001070</name>
</gene>
<evidence type="ECO:0000313" key="8">
    <source>
        <dbReference type="EMBL" id="TYK23627.1"/>
    </source>
</evidence>
<dbReference type="AlphaFoldDB" id="A0A5A7TUB3"/>
<feature type="domain" description="GST C-terminal" evidence="6">
    <location>
        <begin position="91"/>
        <end position="233"/>
    </location>
</feature>
<organism evidence="7 9">
    <name type="scientific">Cucumis melo var. makuwa</name>
    <name type="common">Oriental melon</name>
    <dbReference type="NCBI Taxonomy" id="1194695"/>
    <lineage>
        <taxon>Eukaryota</taxon>
        <taxon>Viridiplantae</taxon>
        <taxon>Streptophyta</taxon>
        <taxon>Embryophyta</taxon>
        <taxon>Tracheophyta</taxon>
        <taxon>Spermatophyta</taxon>
        <taxon>Magnoliopsida</taxon>
        <taxon>eudicotyledons</taxon>
        <taxon>Gunneridae</taxon>
        <taxon>Pentapetalae</taxon>
        <taxon>rosids</taxon>
        <taxon>fabids</taxon>
        <taxon>Cucurbitales</taxon>
        <taxon>Cucurbitaceae</taxon>
        <taxon>Benincaseae</taxon>
        <taxon>Cucumis</taxon>
    </lineage>
</organism>
<evidence type="ECO:0000256" key="4">
    <source>
        <dbReference type="SAM" id="MobiDB-lite"/>
    </source>
</evidence>
<keyword evidence="2 8" id="KW-0808">Transferase</keyword>
<evidence type="ECO:0000313" key="10">
    <source>
        <dbReference type="Proteomes" id="UP000321947"/>
    </source>
</evidence>
<dbReference type="Pfam" id="PF00043">
    <property type="entry name" value="GST_C"/>
    <property type="match status" value="1"/>
</dbReference>
<dbReference type="SUPFAM" id="SSF47616">
    <property type="entry name" value="GST C-terminal domain-like"/>
    <property type="match status" value="1"/>
</dbReference>
<dbReference type="InterPro" id="IPR045074">
    <property type="entry name" value="GST_C_Tau"/>
</dbReference>
<evidence type="ECO:0000259" key="5">
    <source>
        <dbReference type="PROSITE" id="PS50404"/>
    </source>
</evidence>
<dbReference type="GO" id="GO:0006749">
    <property type="term" value="P:glutathione metabolic process"/>
    <property type="evidence" value="ECO:0007669"/>
    <property type="project" value="InterPro"/>
</dbReference>
<dbReference type="CDD" id="cd03185">
    <property type="entry name" value="GST_C_Tau"/>
    <property type="match status" value="1"/>
</dbReference>
<sequence>MAMGEEVELLGGWMSPFSRRVELGLKLKGINYKYNEEDLKNKSDFLLNYNPIYKKVPVFLHNGNPISESLIILEYIDEVWNSVYPFFPQQNPYERAQARFWAKYIDDKVVAAILKAAKSSKREEREKGLEETEETLEPLEKELQNKKFFGGNKIGFVDIVGTVIAYWIPAVEEAFGFEAYDLESYLDSNAEPPIKYINQTPHQSLVAAGSSSAPPESILNPEYKVWKRQDRLISSWLLGSMGEDILNQMLHCTSAKQIWQTLQGIYSSRYLAKAMQFKNKLHNMKKGVISLKEYFLKIQQCVDALASINKPISTDDHILYILAGLGNEYQSMISVISARTDSPSVQDVMSLLLTQESQIESKITSEVSLPTVNMTTHARDISSLAKEDAVTHRGGLNNLSYPPTNSQYHHRSRGRG</sequence>
<dbReference type="Gene3D" id="3.40.30.10">
    <property type="entry name" value="Glutaredoxin"/>
    <property type="match status" value="1"/>
</dbReference>
<evidence type="ECO:0000256" key="1">
    <source>
        <dbReference type="ARBA" id="ARBA00012452"/>
    </source>
</evidence>
<dbReference type="InterPro" id="IPR040079">
    <property type="entry name" value="Glutathione_S-Trfase"/>
</dbReference>
<feature type="compositionally biased region" description="Polar residues" evidence="4">
    <location>
        <begin position="397"/>
        <end position="407"/>
    </location>
</feature>
<accession>A0A5A7TUB3</accession>
<evidence type="ECO:0000259" key="6">
    <source>
        <dbReference type="PROSITE" id="PS50405"/>
    </source>
</evidence>
<dbReference type="CDD" id="cd03058">
    <property type="entry name" value="GST_N_Tau"/>
    <property type="match status" value="1"/>
</dbReference>
<dbReference type="PANTHER" id="PTHR11260">
    <property type="entry name" value="GLUTATHIONE S-TRANSFERASE, GST, SUPERFAMILY, GST DOMAIN CONTAINING"/>
    <property type="match status" value="1"/>
</dbReference>
<dbReference type="OrthoDB" id="4951845at2759"/>
<comment type="caution">
    <text evidence="7">The sequence shown here is derived from an EMBL/GenBank/DDBJ whole genome shotgun (WGS) entry which is preliminary data.</text>
</comment>
<proteinExistence type="predicted"/>
<dbReference type="EMBL" id="SSTD01004451">
    <property type="protein sequence ID" value="TYK23627.1"/>
    <property type="molecule type" value="Genomic_DNA"/>
</dbReference>
<name>A0A5A7TUB3_CUCMM</name>
<dbReference type="InterPro" id="IPR004045">
    <property type="entry name" value="Glutathione_S-Trfase_N"/>
</dbReference>
<dbReference type="PANTHER" id="PTHR11260:SF676">
    <property type="entry name" value="GLUTATHIONE S-TRANSFERASE U8"/>
    <property type="match status" value="1"/>
</dbReference>
<dbReference type="Pfam" id="PF14223">
    <property type="entry name" value="Retrotran_gag_2"/>
    <property type="match status" value="1"/>
</dbReference>
<evidence type="ECO:0000256" key="2">
    <source>
        <dbReference type="ARBA" id="ARBA00022679"/>
    </source>
</evidence>
<dbReference type="PROSITE" id="PS50404">
    <property type="entry name" value="GST_NTER"/>
    <property type="match status" value="1"/>
</dbReference>
<dbReference type="GO" id="GO:0004364">
    <property type="term" value="F:glutathione transferase activity"/>
    <property type="evidence" value="ECO:0007669"/>
    <property type="project" value="UniProtKB-EC"/>
</dbReference>
<feature type="region of interest" description="Disordered" evidence="4">
    <location>
        <begin position="393"/>
        <end position="416"/>
    </location>
</feature>
<dbReference type="SFLD" id="SFLDG01152">
    <property type="entry name" value="Main.3:_Omega-_and_Tau-like"/>
    <property type="match status" value="1"/>
</dbReference>
<evidence type="ECO:0000313" key="7">
    <source>
        <dbReference type="EMBL" id="KAA0045111.1"/>
    </source>
</evidence>
<dbReference type="SFLD" id="SFLDG00358">
    <property type="entry name" value="Main_(cytGST)"/>
    <property type="match status" value="1"/>
</dbReference>
<reference evidence="9 10" key="1">
    <citation type="submission" date="2019-08" db="EMBL/GenBank/DDBJ databases">
        <title>Draft genome sequences of two oriental melons (Cucumis melo L. var makuwa).</title>
        <authorList>
            <person name="Kwon S.-Y."/>
        </authorList>
    </citation>
    <scope>NUCLEOTIDE SEQUENCE [LARGE SCALE GENOMIC DNA]</scope>
    <source>
        <strain evidence="10">cv. Chang Bougi</strain>
        <strain evidence="9">cv. SW 3</strain>
        <tissue evidence="7">Leaf</tissue>
    </source>
</reference>
<dbReference type="GO" id="GO:0005737">
    <property type="term" value="C:cytoplasm"/>
    <property type="evidence" value="ECO:0007669"/>
    <property type="project" value="TreeGrafter"/>
</dbReference>
<dbReference type="InterPro" id="IPR036249">
    <property type="entry name" value="Thioredoxin-like_sf"/>
</dbReference>
<dbReference type="SFLD" id="SFLDS00019">
    <property type="entry name" value="Glutathione_Transferase_(cytos"/>
    <property type="match status" value="1"/>
</dbReference>
<dbReference type="Proteomes" id="UP000321947">
    <property type="component" value="Unassembled WGS sequence"/>
</dbReference>